<proteinExistence type="predicted"/>
<evidence type="ECO:0000313" key="3">
    <source>
        <dbReference type="Proteomes" id="UP000735302"/>
    </source>
</evidence>
<organism evidence="2 3">
    <name type="scientific">Plakobranchus ocellatus</name>
    <dbReference type="NCBI Taxonomy" id="259542"/>
    <lineage>
        <taxon>Eukaryota</taxon>
        <taxon>Metazoa</taxon>
        <taxon>Spiralia</taxon>
        <taxon>Lophotrochozoa</taxon>
        <taxon>Mollusca</taxon>
        <taxon>Gastropoda</taxon>
        <taxon>Heterobranchia</taxon>
        <taxon>Euthyneura</taxon>
        <taxon>Panpulmonata</taxon>
        <taxon>Sacoglossa</taxon>
        <taxon>Placobranchoidea</taxon>
        <taxon>Plakobranchidae</taxon>
        <taxon>Plakobranchus</taxon>
    </lineage>
</organism>
<comment type="caution">
    <text evidence="2">The sequence shown here is derived from an EMBL/GenBank/DDBJ whole genome shotgun (WGS) entry which is preliminary data.</text>
</comment>
<protein>
    <recommendedName>
        <fullName evidence="1">Mutator-like transposase domain-containing protein</fullName>
    </recommendedName>
</protein>
<evidence type="ECO:0000259" key="1">
    <source>
        <dbReference type="Pfam" id="PF20700"/>
    </source>
</evidence>
<evidence type="ECO:0000313" key="2">
    <source>
        <dbReference type="EMBL" id="GFO16087.1"/>
    </source>
</evidence>
<dbReference type="AlphaFoldDB" id="A0AAV4B9H9"/>
<dbReference type="Pfam" id="PF20700">
    <property type="entry name" value="Mutator"/>
    <property type="match status" value="1"/>
</dbReference>
<sequence length="220" mass="24245">MTTNNTLEDIIPVQESASKCKFGMFQDQDLPHAVLLQDWDGTLMPCQLLGALITPLACPLCFQSTLQLRMCTAQNLGFVRKVKVLCSSFELDIVSTSTSPLLADRGYDLNRRAVAASLVTGLGPEGLSKFCEVMNLPTLHHKTTASHVGFICTQLLIFKERVMEKASEKVQEAYEVPEGIVDIDVSYDGSRQTQDHASMSGLECVIEQRTGLVVNYHTMS</sequence>
<dbReference type="Proteomes" id="UP000735302">
    <property type="component" value="Unassembled WGS sequence"/>
</dbReference>
<reference evidence="2 3" key="1">
    <citation type="journal article" date="2021" name="Elife">
        <title>Chloroplast acquisition without the gene transfer in kleptoplastic sea slugs, Plakobranchus ocellatus.</title>
        <authorList>
            <person name="Maeda T."/>
            <person name="Takahashi S."/>
            <person name="Yoshida T."/>
            <person name="Shimamura S."/>
            <person name="Takaki Y."/>
            <person name="Nagai Y."/>
            <person name="Toyoda A."/>
            <person name="Suzuki Y."/>
            <person name="Arimoto A."/>
            <person name="Ishii H."/>
            <person name="Satoh N."/>
            <person name="Nishiyama T."/>
            <person name="Hasebe M."/>
            <person name="Maruyama T."/>
            <person name="Minagawa J."/>
            <person name="Obokata J."/>
            <person name="Shigenobu S."/>
        </authorList>
    </citation>
    <scope>NUCLEOTIDE SEQUENCE [LARGE SCALE GENOMIC DNA]</scope>
</reference>
<keyword evidence="3" id="KW-1185">Reference proteome</keyword>
<gene>
    <name evidence="2" type="ORF">PoB_004259200</name>
</gene>
<dbReference type="InterPro" id="IPR049012">
    <property type="entry name" value="Mutator_transp_dom"/>
</dbReference>
<dbReference type="EMBL" id="BLXT01004644">
    <property type="protein sequence ID" value="GFO16087.1"/>
    <property type="molecule type" value="Genomic_DNA"/>
</dbReference>
<name>A0AAV4B9H9_9GAST</name>
<feature type="domain" description="Mutator-like transposase" evidence="1">
    <location>
        <begin position="66"/>
        <end position="220"/>
    </location>
</feature>
<accession>A0AAV4B9H9</accession>